<keyword evidence="3" id="KW-1185">Reference proteome</keyword>
<dbReference type="EMBL" id="JACVVD010000012">
    <property type="protein sequence ID" value="MBD0383608.1"/>
    <property type="molecule type" value="Genomic_DNA"/>
</dbReference>
<proteinExistence type="predicted"/>
<organism evidence="2 3">
    <name type="scientific">Paenibacillus sedimenti</name>
    <dbReference type="NCBI Taxonomy" id="2770274"/>
    <lineage>
        <taxon>Bacteria</taxon>
        <taxon>Bacillati</taxon>
        <taxon>Bacillota</taxon>
        <taxon>Bacilli</taxon>
        <taxon>Bacillales</taxon>
        <taxon>Paenibacillaceae</taxon>
        <taxon>Paenibacillus</taxon>
    </lineage>
</organism>
<evidence type="ECO:0000313" key="3">
    <source>
        <dbReference type="Proteomes" id="UP000650466"/>
    </source>
</evidence>
<reference evidence="2" key="1">
    <citation type="submission" date="2020-09" db="EMBL/GenBank/DDBJ databases">
        <title>Draft Genome Sequence of Paenibacillus sp. WST5.</title>
        <authorList>
            <person name="Bao Z."/>
        </authorList>
    </citation>
    <scope>NUCLEOTIDE SEQUENCE</scope>
    <source>
        <strain evidence="2">WST5</strain>
    </source>
</reference>
<comment type="caution">
    <text evidence="2">The sequence shown here is derived from an EMBL/GenBank/DDBJ whole genome shotgun (WGS) entry which is preliminary data.</text>
</comment>
<gene>
    <name evidence="2" type="ORF">ICC18_26360</name>
</gene>
<evidence type="ECO:0000259" key="1">
    <source>
        <dbReference type="Pfam" id="PF00395"/>
    </source>
</evidence>
<dbReference type="Pfam" id="PF00395">
    <property type="entry name" value="SLH"/>
    <property type="match status" value="1"/>
</dbReference>
<evidence type="ECO:0000313" key="2">
    <source>
        <dbReference type="EMBL" id="MBD0383608.1"/>
    </source>
</evidence>
<name>A0A926QM66_9BACL</name>
<dbReference type="Proteomes" id="UP000650466">
    <property type="component" value="Unassembled WGS sequence"/>
</dbReference>
<sequence>MNTLASLGINNGYEYGAFAPNKAITRALIGPIPA</sequence>
<accession>A0A926QM66</accession>
<dbReference type="AlphaFoldDB" id="A0A926QM66"/>
<feature type="domain" description="SLH" evidence="1">
    <location>
        <begin position="1"/>
        <end position="27"/>
    </location>
</feature>
<dbReference type="RefSeq" id="WP_188177399.1">
    <property type="nucleotide sequence ID" value="NZ_JACVVD010000012.1"/>
</dbReference>
<protein>
    <submittedName>
        <fullName evidence="2">S-layer homology domain-containing protein</fullName>
    </submittedName>
</protein>
<dbReference type="InterPro" id="IPR001119">
    <property type="entry name" value="SLH_dom"/>
</dbReference>